<sequence length="323" mass="34968">MSSPRKIYDVIIIGGGHAGLSAALTLYRAFHTCVVIDSGAPRDALTKQTRLTLGWEGKDPEEMRETSRSELRASGLVHFNPRTASSARKLSVGTFEVVDDAGERWTGRKVLLATGVQEIYPEIEGYAESYGTSIFHCMFCYGHEQKDSPMAGLLAVGTLTNPIHAMINARDALKYVDKVTIYTNEDSALADILSCDAAEGIHIDNRKVERLYKPESGREIGVEFEGGEREILAFLVHKPELQAGNPVPDQLGCEYVPGLGIKVTPPFNSTSVEGVYAAGDCCSPLRNIPNAMSMGSFAGCGLARELPKNRDINGMIEATSAPK</sequence>
<name>W3WUQ3_PESFW</name>
<evidence type="ECO:0000259" key="4">
    <source>
        <dbReference type="Pfam" id="PF07992"/>
    </source>
</evidence>
<evidence type="ECO:0000256" key="3">
    <source>
        <dbReference type="ARBA" id="ARBA00023002"/>
    </source>
</evidence>
<dbReference type="SUPFAM" id="SSF51905">
    <property type="entry name" value="FAD/NAD(P)-binding domain"/>
    <property type="match status" value="1"/>
</dbReference>
<dbReference type="STRING" id="1229662.W3WUQ3"/>
<protein>
    <recommendedName>
        <fullName evidence="4">FAD/NAD(P)-binding domain-containing protein</fullName>
    </recommendedName>
</protein>
<dbReference type="Gene3D" id="3.50.50.60">
    <property type="entry name" value="FAD/NAD(P)-binding domain"/>
    <property type="match status" value="2"/>
</dbReference>
<dbReference type="Proteomes" id="UP000030651">
    <property type="component" value="Unassembled WGS sequence"/>
</dbReference>
<proteinExistence type="inferred from homology"/>
<evidence type="ECO:0000256" key="2">
    <source>
        <dbReference type="ARBA" id="ARBA00022630"/>
    </source>
</evidence>
<dbReference type="AlphaFoldDB" id="W3WUQ3"/>
<keyword evidence="6" id="KW-1185">Reference proteome</keyword>
<evidence type="ECO:0000313" key="6">
    <source>
        <dbReference type="Proteomes" id="UP000030651"/>
    </source>
</evidence>
<dbReference type="GO" id="GO:0097237">
    <property type="term" value="P:cellular response to toxic substance"/>
    <property type="evidence" value="ECO:0007669"/>
    <property type="project" value="UniProtKB-ARBA"/>
</dbReference>
<reference evidence="6" key="1">
    <citation type="journal article" date="2015" name="BMC Genomics">
        <title>Genomic and transcriptomic analysis of the endophytic fungus Pestalotiopsis fici reveals its lifestyle and high potential for synthesis of natural products.</title>
        <authorList>
            <person name="Wang X."/>
            <person name="Zhang X."/>
            <person name="Liu L."/>
            <person name="Xiang M."/>
            <person name="Wang W."/>
            <person name="Sun X."/>
            <person name="Che Y."/>
            <person name="Guo L."/>
            <person name="Liu G."/>
            <person name="Guo L."/>
            <person name="Wang C."/>
            <person name="Yin W.B."/>
            <person name="Stadler M."/>
            <person name="Zhang X."/>
            <person name="Liu X."/>
        </authorList>
    </citation>
    <scope>NUCLEOTIDE SEQUENCE [LARGE SCALE GENOMIC DNA]</scope>
    <source>
        <strain evidence="6">W106-1 / CGMCC3.15140</strain>
    </source>
</reference>
<dbReference type="PRINTS" id="PR00368">
    <property type="entry name" value="FADPNR"/>
</dbReference>
<dbReference type="EMBL" id="KI912115">
    <property type="protein sequence ID" value="ETS77603.1"/>
    <property type="molecule type" value="Genomic_DNA"/>
</dbReference>
<dbReference type="eggNOG" id="ENOG502QQDE">
    <property type="taxonomic scope" value="Eukaryota"/>
</dbReference>
<dbReference type="InterPro" id="IPR023753">
    <property type="entry name" value="FAD/NAD-binding_dom"/>
</dbReference>
<dbReference type="InterPro" id="IPR036188">
    <property type="entry name" value="FAD/NAD-bd_sf"/>
</dbReference>
<dbReference type="OMA" id="PDQLGCE"/>
<gene>
    <name evidence="5" type="ORF">PFICI_09665</name>
</gene>
<evidence type="ECO:0000256" key="1">
    <source>
        <dbReference type="ARBA" id="ARBA00009333"/>
    </source>
</evidence>
<comment type="similarity">
    <text evidence="1">Belongs to the class-II pyridine nucleotide-disulfide oxidoreductase family.</text>
</comment>
<dbReference type="Pfam" id="PF07992">
    <property type="entry name" value="Pyr_redox_2"/>
    <property type="match status" value="1"/>
</dbReference>
<organism evidence="5 6">
    <name type="scientific">Pestalotiopsis fici (strain W106-1 / CGMCC3.15140)</name>
    <dbReference type="NCBI Taxonomy" id="1229662"/>
    <lineage>
        <taxon>Eukaryota</taxon>
        <taxon>Fungi</taxon>
        <taxon>Dikarya</taxon>
        <taxon>Ascomycota</taxon>
        <taxon>Pezizomycotina</taxon>
        <taxon>Sordariomycetes</taxon>
        <taxon>Xylariomycetidae</taxon>
        <taxon>Amphisphaeriales</taxon>
        <taxon>Sporocadaceae</taxon>
        <taxon>Pestalotiopsis</taxon>
    </lineage>
</organism>
<dbReference type="PANTHER" id="PTHR48105">
    <property type="entry name" value="THIOREDOXIN REDUCTASE 1-RELATED-RELATED"/>
    <property type="match status" value="1"/>
</dbReference>
<dbReference type="PRINTS" id="PR00469">
    <property type="entry name" value="PNDRDTASEII"/>
</dbReference>
<keyword evidence="2" id="KW-0285">Flavoprotein</keyword>
<evidence type="ECO:0000313" key="5">
    <source>
        <dbReference type="EMBL" id="ETS77603.1"/>
    </source>
</evidence>
<dbReference type="InterPro" id="IPR050097">
    <property type="entry name" value="Ferredoxin-NADP_redctase_2"/>
</dbReference>
<accession>W3WUQ3</accession>
<dbReference type="GeneID" id="19274678"/>
<keyword evidence="3" id="KW-0560">Oxidoreductase</keyword>
<dbReference type="GO" id="GO:0016491">
    <property type="term" value="F:oxidoreductase activity"/>
    <property type="evidence" value="ECO:0007669"/>
    <property type="project" value="UniProtKB-KW"/>
</dbReference>
<dbReference type="InParanoid" id="W3WUQ3"/>
<dbReference type="OrthoDB" id="10260355at2759"/>
<dbReference type="KEGG" id="pfy:PFICI_09665"/>
<feature type="domain" description="FAD/NAD(P)-binding" evidence="4">
    <location>
        <begin position="8"/>
        <end position="295"/>
    </location>
</feature>
<dbReference type="RefSeq" id="XP_007836437.1">
    <property type="nucleotide sequence ID" value="XM_007838246.1"/>
</dbReference>
<dbReference type="HOGENOM" id="CLU_031864_5_0_1"/>